<evidence type="ECO:0000313" key="2">
    <source>
        <dbReference type="EMBL" id="KAB2337198.1"/>
    </source>
</evidence>
<evidence type="ECO:0000259" key="1">
    <source>
        <dbReference type="PROSITE" id="PS51677"/>
    </source>
</evidence>
<dbReference type="Gene3D" id="3.20.20.370">
    <property type="entry name" value="Glycoside hydrolase/deacetylase"/>
    <property type="match status" value="1"/>
</dbReference>
<keyword evidence="3" id="KW-1185">Reference proteome</keyword>
<proteinExistence type="predicted"/>
<reference evidence="2 3" key="1">
    <citation type="journal article" date="2016" name="Antonie Van Leeuwenhoek">
        <title>Bacillus depressus sp. nov., isolated from soil of a sunflower field.</title>
        <authorList>
            <person name="Wei X."/>
            <person name="Xin D."/>
            <person name="Xin Y."/>
            <person name="Zhang H."/>
            <person name="Wang T."/>
            <person name="Zhang J."/>
        </authorList>
    </citation>
    <scope>NUCLEOTIDE SEQUENCE [LARGE SCALE GENOMIC DNA]</scope>
    <source>
        <strain evidence="2 3">BZ1</strain>
    </source>
</reference>
<dbReference type="InterPro" id="IPR050248">
    <property type="entry name" value="Polysacc_deacetylase_ArnD"/>
</dbReference>
<protein>
    <submittedName>
        <fullName evidence="2">Polysaccharide deacetylase family protein</fullName>
    </submittedName>
</protein>
<dbReference type="EMBL" id="WBOS01000002">
    <property type="protein sequence ID" value="KAB2337198.1"/>
    <property type="molecule type" value="Genomic_DNA"/>
</dbReference>
<dbReference type="InterPro" id="IPR002509">
    <property type="entry name" value="NODB_dom"/>
</dbReference>
<dbReference type="SUPFAM" id="SSF88713">
    <property type="entry name" value="Glycoside hydrolase/deacetylase"/>
    <property type="match status" value="1"/>
</dbReference>
<sequence>MKRGQDYMENIPIHQGNSNSAKIAFMVNVAWGNEYLEDLLMILKEYQIHLTFFLEGRWVENYSQYALMIKLAGHEIGNHAYSHPNMITLSIEDIKNEITNTNDVIEKHLKIKPAFFTPPFGYFDQRVLETAMKENMKTILWTLDTLDWKIEDHHEVINRIVPRLKNGSIILMHPTKSSLAALPFILNHAAESRLKVCTISELLSS</sequence>
<comment type="caution">
    <text evidence="2">The sequence shown here is derived from an EMBL/GenBank/DDBJ whole genome shotgun (WGS) entry which is preliminary data.</text>
</comment>
<organism evidence="2 3">
    <name type="scientific">Cytobacillus depressus</name>
    <dbReference type="NCBI Taxonomy" id="1602942"/>
    <lineage>
        <taxon>Bacteria</taxon>
        <taxon>Bacillati</taxon>
        <taxon>Bacillota</taxon>
        <taxon>Bacilli</taxon>
        <taxon>Bacillales</taxon>
        <taxon>Bacillaceae</taxon>
        <taxon>Cytobacillus</taxon>
    </lineage>
</organism>
<dbReference type="PANTHER" id="PTHR10587:SF80">
    <property type="entry name" value="CHITOOLIGOSACCHARIDE DEACETYLASE"/>
    <property type="match status" value="1"/>
</dbReference>
<accession>A0A6L3V8H5</accession>
<dbReference type="PROSITE" id="PS51677">
    <property type="entry name" value="NODB"/>
    <property type="match status" value="1"/>
</dbReference>
<dbReference type="GO" id="GO:0005975">
    <property type="term" value="P:carbohydrate metabolic process"/>
    <property type="evidence" value="ECO:0007669"/>
    <property type="project" value="InterPro"/>
</dbReference>
<name>A0A6L3V8H5_9BACI</name>
<dbReference type="Proteomes" id="UP000481030">
    <property type="component" value="Unassembled WGS sequence"/>
</dbReference>
<feature type="domain" description="NodB homology" evidence="1">
    <location>
        <begin position="21"/>
        <end position="199"/>
    </location>
</feature>
<dbReference type="AlphaFoldDB" id="A0A6L3V8H5"/>
<dbReference type="InterPro" id="IPR011330">
    <property type="entry name" value="Glyco_hydro/deAcase_b/a-brl"/>
</dbReference>
<gene>
    <name evidence="2" type="ORF">F7731_06130</name>
</gene>
<dbReference type="GO" id="GO:0016810">
    <property type="term" value="F:hydrolase activity, acting on carbon-nitrogen (but not peptide) bonds"/>
    <property type="evidence" value="ECO:0007669"/>
    <property type="project" value="InterPro"/>
</dbReference>
<dbReference type="Pfam" id="PF01522">
    <property type="entry name" value="Polysacc_deac_1"/>
    <property type="match status" value="1"/>
</dbReference>
<dbReference type="PANTHER" id="PTHR10587">
    <property type="entry name" value="GLYCOSYL TRANSFERASE-RELATED"/>
    <property type="match status" value="1"/>
</dbReference>
<evidence type="ECO:0000313" key="3">
    <source>
        <dbReference type="Proteomes" id="UP000481030"/>
    </source>
</evidence>
<dbReference type="GO" id="GO:0016020">
    <property type="term" value="C:membrane"/>
    <property type="evidence" value="ECO:0007669"/>
    <property type="project" value="TreeGrafter"/>
</dbReference>
<dbReference type="OrthoDB" id="9806342at2"/>